<proteinExistence type="predicted"/>
<organism evidence="1 2">
    <name type="scientific">Bacillus phage PBC2</name>
    <dbReference type="NCBI Taxonomy" id="1675029"/>
    <lineage>
        <taxon>Viruses</taxon>
        <taxon>Duplodnaviria</taxon>
        <taxon>Heunggongvirae</taxon>
        <taxon>Uroviricota</taxon>
        <taxon>Caudoviricetes</taxon>
        <taxon>Andregratiavirinae</taxon>
        <taxon>Haetaevirus</taxon>
        <taxon>Haetaevirus PBC2</taxon>
    </lineage>
</organism>
<name>A0A218KBW9_9CAUD</name>
<accession>A0A218KBW9</accession>
<sequence length="100" mass="11580">MHPQLLANPDWRADLATEYNKIEADYNSVKSYSDVPEQYQNTHNLLLQGYDYFMQSKVKIMEAINELNPDKMQEGLDLVGKSTEFIVKSNEELVKVPVEK</sequence>
<gene>
    <name evidence="1" type="ORF">PBC2_075</name>
</gene>
<dbReference type="Proteomes" id="UP000223102">
    <property type="component" value="Segment"/>
</dbReference>
<evidence type="ECO:0000313" key="1">
    <source>
        <dbReference type="EMBL" id="AKQ08390.1"/>
    </source>
</evidence>
<evidence type="ECO:0000313" key="2">
    <source>
        <dbReference type="Proteomes" id="UP000223102"/>
    </source>
</evidence>
<protein>
    <submittedName>
        <fullName evidence="1">Uncharacterized protein</fullName>
    </submittedName>
</protein>
<keyword evidence="2" id="KW-1185">Reference proteome</keyword>
<reference evidence="1 2" key="1">
    <citation type="submission" date="2015-06" db="EMBL/GenBank/DDBJ databases">
        <title>Complete genome sequence of Bacillus cereus phage PBC2.</title>
        <authorList>
            <person name="Kong M."/>
            <person name="Ryu S."/>
        </authorList>
    </citation>
    <scope>NUCLEOTIDE SEQUENCE [LARGE SCALE GENOMIC DNA]</scope>
</reference>
<dbReference type="EMBL" id="KT070867">
    <property type="protein sequence ID" value="AKQ08390.1"/>
    <property type="molecule type" value="Genomic_DNA"/>
</dbReference>